<dbReference type="WBParaSite" id="DME_0001068901-mRNA-1">
    <property type="protein sequence ID" value="DME_0001068901-mRNA-1"/>
    <property type="gene ID" value="DME_0001068901"/>
</dbReference>
<protein>
    <submittedName>
        <fullName evidence="4">EHD_N domain-containing protein</fullName>
    </submittedName>
</protein>
<reference evidence="4" key="1">
    <citation type="submission" date="2017-02" db="UniProtKB">
        <authorList>
            <consortium name="WormBaseParasite"/>
        </authorList>
    </citation>
    <scope>IDENTIFICATION</scope>
</reference>
<sequence>MRCVQHSEQGVVSVALIQANSHWRSLYNRPSPFNCLPCNFRSFCFEHSSKVSAKTCEQSKKDEIDAVRKKVAELNEYFSQYIDEYYEEVLPLEQPGVAKVKGNIFIHIITPKLYTKYESLWSGYDDEIPDDPDFMLPKSTDLILY</sequence>
<evidence type="ECO:0000313" key="2">
    <source>
        <dbReference type="Proteomes" id="UP000038040"/>
    </source>
</evidence>
<dbReference type="Proteomes" id="UP000274756">
    <property type="component" value="Unassembled WGS sequence"/>
</dbReference>
<dbReference type="Proteomes" id="UP000038040">
    <property type="component" value="Unplaced"/>
</dbReference>
<dbReference type="AlphaFoldDB" id="A0A0N4URK7"/>
<dbReference type="EMBL" id="UYYG01000291">
    <property type="protein sequence ID" value="VDN54127.1"/>
    <property type="molecule type" value="Genomic_DNA"/>
</dbReference>
<keyword evidence="3" id="KW-1185">Reference proteome</keyword>
<evidence type="ECO:0000313" key="1">
    <source>
        <dbReference type="EMBL" id="VDN54127.1"/>
    </source>
</evidence>
<accession>A0A0N4URK7</accession>
<gene>
    <name evidence="1" type="ORF">DME_LOCUS4100</name>
</gene>
<organism evidence="2 4">
    <name type="scientific">Dracunculus medinensis</name>
    <name type="common">Guinea worm</name>
    <dbReference type="NCBI Taxonomy" id="318479"/>
    <lineage>
        <taxon>Eukaryota</taxon>
        <taxon>Metazoa</taxon>
        <taxon>Ecdysozoa</taxon>
        <taxon>Nematoda</taxon>
        <taxon>Chromadorea</taxon>
        <taxon>Rhabditida</taxon>
        <taxon>Spirurina</taxon>
        <taxon>Dracunculoidea</taxon>
        <taxon>Dracunculidae</taxon>
        <taxon>Dracunculus</taxon>
    </lineage>
</organism>
<name>A0A0N4URK7_DRAME</name>
<evidence type="ECO:0000313" key="3">
    <source>
        <dbReference type="Proteomes" id="UP000274756"/>
    </source>
</evidence>
<evidence type="ECO:0000313" key="4">
    <source>
        <dbReference type="WBParaSite" id="DME_0001068901-mRNA-1"/>
    </source>
</evidence>
<proteinExistence type="predicted"/>
<reference evidence="1 3" key="2">
    <citation type="submission" date="2018-11" db="EMBL/GenBank/DDBJ databases">
        <authorList>
            <consortium name="Pathogen Informatics"/>
        </authorList>
    </citation>
    <scope>NUCLEOTIDE SEQUENCE [LARGE SCALE GENOMIC DNA]</scope>
</reference>